<dbReference type="Gene3D" id="3.50.50.60">
    <property type="entry name" value="FAD/NAD(P)-binding domain"/>
    <property type="match status" value="1"/>
</dbReference>
<keyword evidence="2" id="KW-1185">Reference proteome</keyword>
<organism evidence="1 2">
    <name type="scientific">Puccinia coronata f. sp. avenae</name>
    <dbReference type="NCBI Taxonomy" id="200324"/>
    <lineage>
        <taxon>Eukaryota</taxon>
        <taxon>Fungi</taxon>
        <taxon>Dikarya</taxon>
        <taxon>Basidiomycota</taxon>
        <taxon>Pucciniomycotina</taxon>
        <taxon>Pucciniomycetes</taxon>
        <taxon>Pucciniales</taxon>
        <taxon>Pucciniaceae</taxon>
        <taxon>Puccinia</taxon>
    </lineage>
</organism>
<sequence length="114" mass="12252">MDASPIYAGLRTNVPKKLMAYHRRPFVTDDPASDFPPAHKVSSYLLEAARGLDSVIQFNSQVLPVAHLPRILMVVSCPIARGAAAGSSMSSPVLPLSLPIINRRLDVFPAISSS</sequence>
<evidence type="ECO:0000313" key="1">
    <source>
        <dbReference type="EMBL" id="PLW41688.1"/>
    </source>
</evidence>
<dbReference type="OrthoDB" id="66881at2759"/>
<comment type="caution">
    <text evidence="1">The sequence shown here is derived from an EMBL/GenBank/DDBJ whole genome shotgun (WGS) entry which is preliminary data.</text>
</comment>
<dbReference type="Proteomes" id="UP000235388">
    <property type="component" value="Unassembled WGS sequence"/>
</dbReference>
<accession>A0A2N5UVA2</accession>
<reference evidence="1 2" key="1">
    <citation type="submission" date="2017-11" db="EMBL/GenBank/DDBJ databases">
        <title>De novo assembly and phasing of dikaryotic genomes from two isolates of Puccinia coronata f. sp. avenae, the causal agent of oat crown rust.</title>
        <authorList>
            <person name="Miller M.E."/>
            <person name="Zhang Y."/>
            <person name="Omidvar V."/>
            <person name="Sperschneider J."/>
            <person name="Schwessinger B."/>
            <person name="Raley C."/>
            <person name="Palmer J.M."/>
            <person name="Garnica D."/>
            <person name="Upadhyaya N."/>
            <person name="Rathjen J."/>
            <person name="Taylor J.M."/>
            <person name="Park R.F."/>
            <person name="Dodds P.N."/>
            <person name="Hirsch C.D."/>
            <person name="Kianian S.F."/>
            <person name="Figueroa M."/>
        </authorList>
    </citation>
    <scope>NUCLEOTIDE SEQUENCE [LARGE SCALE GENOMIC DNA]</scope>
    <source>
        <strain evidence="1">12NC29</strain>
    </source>
</reference>
<dbReference type="EMBL" id="PGCJ01000166">
    <property type="protein sequence ID" value="PLW41688.1"/>
    <property type="molecule type" value="Genomic_DNA"/>
</dbReference>
<gene>
    <name evidence="1" type="ORF">PCANC_13185</name>
</gene>
<dbReference type="STRING" id="200324.A0A2N5UVA2"/>
<dbReference type="InterPro" id="IPR036188">
    <property type="entry name" value="FAD/NAD-bd_sf"/>
</dbReference>
<dbReference type="AlphaFoldDB" id="A0A2N5UVA2"/>
<evidence type="ECO:0000313" key="2">
    <source>
        <dbReference type="Proteomes" id="UP000235388"/>
    </source>
</evidence>
<protein>
    <submittedName>
        <fullName evidence="1">Uncharacterized protein</fullName>
    </submittedName>
</protein>
<proteinExistence type="predicted"/>
<name>A0A2N5UVA2_9BASI</name>